<gene>
    <name evidence="2" type="ORF">QO015_003467</name>
</gene>
<dbReference type="Pfam" id="PF13629">
    <property type="entry name" value="T2SS-T3SS_pil_N"/>
    <property type="match status" value="1"/>
</dbReference>
<dbReference type="InterPro" id="IPR032789">
    <property type="entry name" value="T2SS-T3SS_pil_N"/>
</dbReference>
<accession>A0ABU0MA73</accession>
<dbReference type="EMBL" id="JAUSWJ010000001">
    <property type="protein sequence ID" value="MDQ0517854.1"/>
    <property type="molecule type" value="Genomic_DNA"/>
</dbReference>
<keyword evidence="3" id="KW-1185">Reference proteome</keyword>
<evidence type="ECO:0000259" key="1">
    <source>
        <dbReference type="Pfam" id="PF13629"/>
    </source>
</evidence>
<feature type="domain" description="Pilus formation protein N-terminal" evidence="1">
    <location>
        <begin position="48"/>
        <end position="115"/>
    </location>
</feature>
<evidence type="ECO:0000313" key="3">
    <source>
        <dbReference type="Proteomes" id="UP001223743"/>
    </source>
</evidence>
<dbReference type="Proteomes" id="UP001223743">
    <property type="component" value="Unassembled WGS sequence"/>
</dbReference>
<proteinExistence type="predicted"/>
<name>A0ABU0MA73_9HYPH</name>
<comment type="caution">
    <text evidence="2">The sequence shown here is derived from an EMBL/GenBank/DDBJ whole genome shotgun (WGS) entry which is preliminary data.</text>
</comment>
<organism evidence="2 3">
    <name type="scientific">Kaistia geumhonensis</name>
    <dbReference type="NCBI Taxonomy" id="410839"/>
    <lineage>
        <taxon>Bacteria</taxon>
        <taxon>Pseudomonadati</taxon>
        <taxon>Pseudomonadota</taxon>
        <taxon>Alphaproteobacteria</taxon>
        <taxon>Hyphomicrobiales</taxon>
        <taxon>Kaistiaceae</taxon>
        <taxon>Kaistia</taxon>
    </lineage>
</organism>
<sequence>MMMNRCPAAASRAAASSASRRRLAALALAVPIALAAAGSLAYATEAVPISIKMDRAKVMRISRPAAIVVVGNPAIADATIQDRQTLIITGRSFGTTNLIVLDEKGEPIADELLTVSASDDQMITVYAGGDRRSFSCAPDCQPIMTLGDTSTAFADARTQLEQRNSILQGATGVTAGSN</sequence>
<dbReference type="RefSeq" id="WP_266282650.1">
    <property type="nucleotide sequence ID" value="NZ_JAPKNF010000002.1"/>
</dbReference>
<protein>
    <recommendedName>
        <fullName evidence="1">Pilus formation protein N-terminal domain-containing protein</fullName>
    </recommendedName>
</protein>
<reference evidence="2 3" key="1">
    <citation type="submission" date="2023-07" db="EMBL/GenBank/DDBJ databases">
        <title>Genomic Encyclopedia of Type Strains, Phase IV (KMG-IV): sequencing the most valuable type-strain genomes for metagenomic binning, comparative biology and taxonomic classification.</title>
        <authorList>
            <person name="Goeker M."/>
        </authorList>
    </citation>
    <scope>NUCLEOTIDE SEQUENCE [LARGE SCALE GENOMIC DNA]</scope>
    <source>
        <strain evidence="2 3">B1-1</strain>
    </source>
</reference>
<evidence type="ECO:0000313" key="2">
    <source>
        <dbReference type="EMBL" id="MDQ0517854.1"/>
    </source>
</evidence>